<dbReference type="CDD" id="cd22157">
    <property type="entry name" value="F-box_AtFBW1-like"/>
    <property type="match status" value="1"/>
</dbReference>
<dbReference type="SUPFAM" id="SSF81383">
    <property type="entry name" value="F-box domain"/>
    <property type="match status" value="1"/>
</dbReference>
<accession>A0A6P5YAD0</accession>
<dbReference type="SUPFAM" id="SSF50965">
    <property type="entry name" value="Galactose oxidase, central domain"/>
    <property type="match status" value="1"/>
</dbReference>
<evidence type="ECO:0000313" key="2">
    <source>
        <dbReference type="Proteomes" id="UP000515121"/>
    </source>
</evidence>
<gene>
    <name evidence="3" type="primary">LOC111290343</name>
</gene>
<dbReference type="InterPro" id="IPR011043">
    <property type="entry name" value="Gal_Oxase/kelch_b-propeller"/>
</dbReference>
<dbReference type="Gene3D" id="1.20.1280.50">
    <property type="match status" value="1"/>
</dbReference>
<dbReference type="InterPro" id="IPR055290">
    <property type="entry name" value="At3g26010-like"/>
</dbReference>
<organism evidence="2 3">
    <name type="scientific">Durio zibethinus</name>
    <name type="common">Durian</name>
    <dbReference type="NCBI Taxonomy" id="66656"/>
    <lineage>
        <taxon>Eukaryota</taxon>
        <taxon>Viridiplantae</taxon>
        <taxon>Streptophyta</taxon>
        <taxon>Embryophyta</taxon>
        <taxon>Tracheophyta</taxon>
        <taxon>Spermatophyta</taxon>
        <taxon>Magnoliopsida</taxon>
        <taxon>eudicotyledons</taxon>
        <taxon>Gunneridae</taxon>
        <taxon>Pentapetalae</taxon>
        <taxon>rosids</taxon>
        <taxon>malvids</taxon>
        <taxon>Malvales</taxon>
        <taxon>Malvaceae</taxon>
        <taxon>Helicteroideae</taxon>
        <taxon>Durio</taxon>
    </lineage>
</organism>
<name>A0A6P5YAD0_DURZI</name>
<sequence>MKRDHSGWFMKYKVDLNPIAATFPEMTKGYIDPINLHSYAFLSNYCFRLLKVFVAVWYGSVSEKIQFNQLMLGPHFHINSIAEIYAGFHVRNSWSNDAMNAVSEMISMEIQHVSNSSTKSAEMIGNNDDILINILVRLPLKSLLRFRNVSKHWLSLISSPYFCLCLNERSIFPSALLLRKSASSNKPEFYFLWLDGKPVHEPLIRSLTFIDDSAGIKISQSCNGLLLCCSNSRNGEPNRNYYIYNPTTNQYTTLPKPGNRIPNTIFGVILAFDPSKSPHYKVVFVRSSKTSPDLYQLEIYSSETHLWSFSREIPKFKYRQGVYCSGAIHWISNYESLLCFDVDQESFQEMPMPEIPDDWNQSFKCRYFREFGGRLHLISTNGRHSTRQFDVYEMEKDSSRWFVKYQVDLNALISTYPEMTRSNSHPADWDYHAFRVLAVVCKEREGSFMVLHIPGKIISYSFKDKTSTLLHDFAPGCTAIDGCIVFKEDDAYPYTGTFAIV</sequence>
<dbReference type="NCBIfam" id="TIGR01640">
    <property type="entry name" value="F_box_assoc_1"/>
    <property type="match status" value="1"/>
</dbReference>
<reference evidence="3" key="1">
    <citation type="submission" date="2025-08" db="UniProtKB">
        <authorList>
            <consortium name="RefSeq"/>
        </authorList>
    </citation>
    <scope>IDENTIFICATION</scope>
    <source>
        <tissue evidence="3">Fruit stalk</tissue>
    </source>
</reference>
<dbReference type="Pfam" id="PF07734">
    <property type="entry name" value="FBA_1"/>
    <property type="match status" value="1"/>
</dbReference>
<evidence type="ECO:0000313" key="3">
    <source>
        <dbReference type="RefSeq" id="XP_022737367.1"/>
    </source>
</evidence>
<evidence type="ECO:0000259" key="1">
    <source>
        <dbReference type="SMART" id="SM00256"/>
    </source>
</evidence>
<protein>
    <submittedName>
        <fullName evidence="3">F-box protein At5g07610-like</fullName>
    </submittedName>
</protein>
<dbReference type="InterPro" id="IPR036047">
    <property type="entry name" value="F-box-like_dom_sf"/>
</dbReference>
<dbReference type="InterPro" id="IPR006527">
    <property type="entry name" value="F-box-assoc_dom_typ1"/>
</dbReference>
<dbReference type="InterPro" id="IPR017451">
    <property type="entry name" value="F-box-assoc_interact_dom"/>
</dbReference>
<dbReference type="PANTHER" id="PTHR35546">
    <property type="entry name" value="F-BOX PROTEIN INTERACTION DOMAIN PROTEIN-RELATED"/>
    <property type="match status" value="1"/>
</dbReference>
<dbReference type="Proteomes" id="UP000515121">
    <property type="component" value="Unplaced"/>
</dbReference>
<proteinExistence type="predicted"/>
<dbReference type="InterPro" id="IPR001810">
    <property type="entry name" value="F-box_dom"/>
</dbReference>
<dbReference type="SMART" id="SM00256">
    <property type="entry name" value="FBOX"/>
    <property type="match status" value="1"/>
</dbReference>
<dbReference type="OrthoDB" id="605328at2759"/>
<dbReference type="KEGG" id="dzi:111290343"/>
<dbReference type="GeneID" id="111290343"/>
<dbReference type="AlphaFoldDB" id="A0A6P5YAD0"/>
<feature type="domain" description="F-box" evidence="1">
    <location>
        <begin position="126"/>
        <end position="166"/>
    </location>
</feature>
<dbReference type="PANTHER" id="PTHR35546:SF115">
    <property type="entry name" value="F-BOX DOMAIN-CONTAINING PROTEIN"/>
    <property type="match status" value="1"/>
</dbReference>
<keyword evidence="2" id="KW-1185">Reference proteome</keyword>
<dbReference type="Pfam" id="PF00646">
    <property type="entry name" value="F-box"/>
    <property type="match status" value="1"/>
</dbReference>
<dbReference type="RefSeq" id="XP_022737367.1">
    <property type="nucleotide sequence ID" value="XM_022881632.1"/>
</dbReference>